<dbReference type="EMBL" id="PZQS01000009">
    <property type="protein sequence ID" value="PVD24956.1"/>
    <property type="molecule type" value="Genomic_DNA"/>
</dbReference>
<comment type="subcellular location">
    <subcellularLocation>
        <location evidence="1">Cell membrane</location>
        <topology evidence="1">Multi-pass membrane protein</topology>
    </subcellularLocation>
</comment>
<dbReference type="CDD" id="cd00637">
    <property type="entry name" value="7tm_classA_rhodopsin-like"/>
    <property type="match status" value="1"/>
</dbReference>
<keyword evidence="13" id="KW-1185">Reference proteome</keyword>
<keyword evidence="2" id="KW-1003">Cell membrane</keyword>
<feature type="transmembrane region" description="Helical" evidence="10">
    <location>
        <begin position="28"/>
        <end position="47"/>
    </location>
</feature>
<name>A0A2T7NUY8_POMCA</name>
<feature type="transmembrane region" description="Helical" evidence="10">
    <location>
        <begin position="92"/>
        <end position="115"/>
    </location>
</feature>
<evidence type="ECO:0000256" key="8">
    <source>
        <dbReference type="ARBA" id="ARBA00023224"/>
    </source>
</evidence>
<evidence type="ECO:0000256" key="3">
    <source>
        <dbReference type="ARBA" id="ARBA00022692"/>
    </source>
</evidence>
<feature type="transmembrane region" description="Helical" evidence="10">
    <location>
        <begin position="136"/>
        <end position="156"/>
    </location>
</feature>
<organism evidence="12 13">
    <name type="scientific">Pomacea canaliculata</name>
    <name type="common">Golden apple snail</name>
    <dbReference type="NCBI Taxonomy" id="400727"/>
    <lineage>
        <taxon>Eukaryota</taxon>
        <taxon>Metazoa</taxon>
        <taxon>Spiralia</taxon>
        <taxon>Lophotrochozoa</taxon>
        <taxon>Mollusca</taxon>
        <taxon>Gastropoda</taxon>
        <taxon>Caenogastropoda</taxon>
        <taxon>Architaenioglossa</taxon>
        <taxon>Ampullarioidea</taxon>
        <taxon>Ampullariidae</taxon>
        <taxon>Pomacea</taxon>
    </lineage>
</organism>
<evidence type="ECO:0000256" key="2">
    <source>
        <dbReference type="ARBA" id="ARBA00022475"/>
    </source>
</evidence>
<feature type="transmembrane region" description="Helical" evidence="10">
    <location>
        <begin position="59"/>
        <end position="86"/>
    </location>
</feature>
<sequence length="401" mass="43521">MDTLSNTSNVSVGRQAPIWTDTYIARNLVLGTSGIVLNIVTMVAIMYDRSGMVSSFRVLLLSLAVTDLGAMLVSVMSSVLVCYHIIGKTICKVFVACFYLCVDCTAVTTFLISAERGAAILLPYRYRACALSRQKLVTMVISSWLISCALVAASLVGGFENRFKCIPVNSPTKGGVVLQGLLQLSTALGVGTIYLAIAFKLRQSLAKGQRSVTIRNTALDPSPSASRGRQLSYSSFYFLPQDPAFRETSSQPFDPAAFKLTPQPAGAGSSPCQRSPPCDHASTSSQSMVDIQSRGTSAELSRTAFRPRHTDLTRSQLRLTVYAAILTVWFCLSYLPFGIYYIWIVGSGEDRGREVNTARNLSSQPFPFLLAHKEAVPMLWQGSAVKTTQTPIPQPLGRLNG</sequence>
<evidence type="ECO:0000256" key="5">
    <source>
        <dbReference type="ARBA" id="ARBA00023040"/>
    </source>
</evidence>
<protein>
    <recommendedName>
        <fullName evidence="11">G-protein coupled receptors family 1 profile domain-containing protein</fullName>
    </recommendedName>
</protein>
<evidence type="ECO:0000256" key="6">
    <source>
        <dbReference type="ARBA" id="ARBA00023136"/>
    </source>
</evidence>
<evidence type="ECO:0000313" key="12">
    <source>
        <dbReference type="EMBL" id="PVD24956.1"/>
    </source>
</evidence>
<keyword evidence="8" id="KW-0807">Transducer</keyword>
<dbReference type="Gene3D" id="1.20.1070.10">
    <property type="entry name" value="Rhodopsin 7-helix transmembrane proteins"/>
    <property type="match status" value="1"/>
</dbReference>
<evidence type="ECO:0000313" key="13">
    <source>
        <dbReference type="Proteomes" id="UP000245119"/>
    </source>
</evidence>
<evidence type="ECO:0000259" key="11">
    <source>
        <dbReference type="PROSITE" id="PS50262"/>
    </source>
</evidence>
<feature type="transmembrane region" description="Helical" evidence="10">
    <location>
        <begin position="319"/>
        <end position="343"/>
    </location>
</feature>
<dbReference type="PROSITE" id="PS50262">
    <property type="entry name" value="G_PROTEIN_RECEP_F1_2"/>
    <property type="match status" value="1"/>
</dbReference>
<evidence type="ECO:0000256" key="10">
    <source>
        <dbReference type="SAM" id="Phobius"/>
    </source>
</evidence>
<proteinExistence type="predicted"/>
<reference evidence="12 13" key="1">
    <citation type="submission" date="2018-04" db="EMBL/GenBank/DDBJ databases">
        <title>The genome of golden apple snail Pomacea canaliculata provides insight into stress tolerance and invasive adaptation.</title>
        <authorList>
            <person name="Liu C."/>
            <person name="Liu B."/>
            <person name="Ren Y."/>
            <person name="Zhang Y."/>
            <person name="Wang H."/>
            <person name="Li S."/>
            <person name="Jiang F."/>
            <person name="Yin L."/>
            <person name="Zhang G."/>
            <person name="Qian W."/>
            <person name="Fan W."/>
        </authorList>
    </citation>
    <scope>NUCLEOTIDE SEQUENCE [LARGE SCALE GENOMIC DNA]</scope>
    <source>
        <strain evidence="12">SZHN2017</strain>
        <tissue evidence="12">Muscle</tissue>
    </source>
</reference>
<keyword evidence="5" id="KW-0297">G-protein coupled receptor</keyword>
<dbReference type="GO" id="GO:0005886">
    <property type="term" value="C:plasma membrane"/>
    <property type="evidence" value="ECO:0007669"/>
    <property type="project" value="UniProtKB-SubCell"/>
</dbReference>
<gene>
    <name evidence="12" type="ORF">C0Q70_15452</name>
</gene>
<dbReference type="InterPro" id="IPR000276">
    <property type="entry name" value="GPCR_Rhodpsn"/>
</dbReference>
<dbReference type="SUPFAM" id="SSF81321">
    <property type="entry name" value="Family A G protein-coupled receptor-like"/>
    <property type="match status" value="1"/>
</dbReference>
<dbReference type="InterPro" id="IPR017452">
    <property type="entry name" value="GPCR_Rhodpsn_7TM"/>
</dbReference>
<accession>A0A2T7NUY8</accession>
<feature type="compositionally biased region" description="Polar residues" evidence="9">
    <location>
        <begin position="281"/>
        <end position="293"/>
    </location>
</feature>
<dbReference type="GO" id="GO:0007218">
    <property type="term" value="P:neuropeptide signaling pathway"/>
    <property type="evidence" value="ECO:0007669"/>
    <property type="project" value="TreeGrafter"/>
</dbReference>
<keyword evidence="4 10" id="KW-1133">Transmembrane helix</keyword>
<comment type="caution">
    <text evidence="12">The sequence shown here is derived from an EMBL/GenBank/DDBJ whole genome shotgun (WGS) entry which is preliminary data.</text>
</comment>
<dbReference type="PANTHER" id="PTHR24230">
    <property type="entry name" value="G-PROTEIN COUPLED RECEPTOR"/>
    <property type="match status" value="1"/>
</dbReference>
<feature type="transmembrane region" description="Helical" evidence="10">
    <location>
        <begin position="176"/>
        <end position="197"/>
    </location>
</feature>
<evidence type="ECO:0000256" key="9">
    <source>
        <dbReference type="SAM" id="MobiDB-lite"/>
    </source>
</evidence>
<dbReference type="GO" id="GO:0008528">
    <property type="term" value="F:G protein-coupled peptide receptor activity"/>
    <property type="evidence" value="ECO:0007669"/>
    <property type="project" value="TreeGrafter"/>
</dbReference>
<dbReference type="Proteomes" id="UP000245119">
    <property type="component" value="Linkage Group LG9"/>
</dbReference>
<keyword evidence="7" id="KW-0675">Receptor</keyword>
<evidence type="ECO:0000256" key="4">
    <source>
        <dbReference type="ARBA" id="ARBA00022989"/>
    </source>
</evidence>
<feature type="domain" description="G-protein coupled receptors family 1 profile" evidence="11">
    <location>
        <begin position="37"/>
        <end position="342"/>
    </location>
</feature>
<feature type="region of interest" description="Disordered" evidence="9">
    <location>
        <begin position="256"/>
        <end position="293"/>
    </location>
</feature>
<keyword evidence="3 10" id="KW-0812">Transmembrane</keyword>
<evidence type="ECO:0000256" key="7">
    <source>
        <dbReference type="ARBA" id="ARBA00023170"/>
    </source>
</evidence>
<evidence type="ECO:0000256" key="1">
    <source>
        <dbReference type="ARBA" id="ARBA00004651"/>
    </source>
</evidence>
<dbReference type="PANTHER" id="PTHR24230:SF152">
    <property type="entry name" value="G-PROTEIN COUPLED RECEPTORS FAMILY 1 PROFILE DOMAIN-CONTAINING PROTEIN"/>
    <property type="match status" value="1"/>
</dbReference>
<keyword evidence="6 10" id="KW-0472">Membrane</keyword>
<dbReference type="Pfam" id="PF00001">
    <property type="entry name" value="7tm_1"/>
    <property type="match status" value="1"/>
</dbReference>
<dbReference type="AlphaFoldDB" id="A0A2T7NUY8"/>